<keyword evidence="1" id="KW-1133">Transmembrane helix</keyword>
<reference evidence="3" key="1">
    <citation type="submission" date="2022-04" db="UniProtKB">
        <authorList>
            <consortium name="RefSeq"/>
        </authorList>
    </citation>
    <scope>IDENTIFICATION</scope>
    <source>
        <tissue evidence="3">In vitro plantlets</tissue>
    </source>
</reference>
<gene>
    <name evidence="3" type="primary">LOC107413099</name>
</gene>
<accession>A0A6P3ZMD4</accession>
<dbReference type="Gene3D" id="3.50.50.100">
    <property type="match status" value="1"/>
</dbReference>
<keyword evidence="1" id="KW-0472">Membrane</keyword>
<keyword evidence="1" id="KW-0812">Transmembrane</keyword>
<feature type="transmembrane region" description="Helical" evidence="1">
    <location>
        <begin position="12"/>
        <end position="31"/>
    </location>
</feature>
<evidence type="ECO:0000313" key="3">
    <source>
        <dbReference type="RefSeq" id="XP_015876454.1"/>
    </source>
</evidence>
<dbReference type="InterPro" id="IPR036188">
    <property type="entry name" value="FAD/NAD-bd_sf"/>
</dbReference>
<evidence type="ECO:0000259" key="2">
    <source>
        <dbReference type="Pfam" id="PF07992"/>
    </source>
</evidence>
<proteinExistence type="predicted"/>
<dbReference type="RefSeq" id="XP_015876455.3">
    <property type="nucleotide sequence ID" value="XM_016020969.4"/>
</dbReference>
<dbReference type="PANTHER" id="PTHR43735">
    <property type="entry name" value="APOPTOSIS-INDUCING FACTOR 1"/>
    <property type="match status" value="1"/>
</dbReference>
<dbReference type="RefSeq" id="XP_015876454.1">
    <property type="nucleotide sequence ID" value="XM_016020968.2"/>
</dbReference>
<organism evidence="3">
    <name type="scientific">Ziziphus jujuba</name>
    <name type="common">Chinese jujube</name>
    <name type="synonym">Ziziphus sativa</name>
    <dbReference type="NCBI Taxonomy" id="326968"/>
    <lineage>
        <taxon>Eukaryota</taxon>
        <taxon>Viridiplantae</taxon>
        <taxon>Streptophyta</taxon>
        <taxon>Embryophyta</taxon>
        <taxon>Tracheophyta</taxon>
        <taxon>Spermatophyta</taxon>
        <taxon>Magnoliopsida</taxon>
        <taxon>eudicotyledons</taxon>
        <taxon>Gunneridae</taxon>
        <taxon>Pentapetalae</taxon>
        <taxon>rosids</taxon>
        <taxon>fabids</taxon>
        <taxon>Rosales</taxon>
        <taxon>Rhamnaceae</taxon>
        <taxon>Paliureae</taxon>
        <taxon>Ziziphus</taxon>
    </lineage>
</organism>
<name>A0A6P3ZMD4_ZIZJJ</name>
<protein>
    <submittedName>
        <fullName evidence="3">apoptosis-inducing factor 2-like isoform X1</fullName>
    </submittedName>
</protein>
<dbReference type="Pfam" id="PF07992">
    <property type="entry name" value="Pyr_redox_2"/>
    <property type="match status" value="1"/>
</dbReference>
<dbReference type="PANTHER" id="PTHR43735:SF19">
    <property type="entry name" value="FAD_NAD(P)-BINDING DOMAIN-CONTAINING PROTEIN"/>
    <property type="match status" value="1"/>
</dbReference>
<feature type="domain" description="FAD/NAD(P)-binding" evidence="2">
    <location>
        <begin position="12"/>
        <end position="285"/>
    </location>
</feature>
<sequence length="359" mass="39155">MEMEHSGVQKNRVVIVGGGIGGAFVACSLQFCADVVLVDQKEYFEIPWGSLRSMVDPSFAERLAINHSDYLPHARIVASSATDITENEVVTEDGQSLPYDYLVIATGHVNSVPRTRAERLSQYQAVSEEIKSANTILIVGGGPTGVELAGEIVYDFPEKKVVLVHRGPRLLEFIGFKASQKALAWLTSKKVEVILDQSIDMGNISDGVVQTSAGETIKVDCHFDCTGKPMGSSWLRGTVLEDSLDINGRLMVDENLRVRGHKNVFGIGDITDIKEIKQGYLAQRHAQTTVTNLKLLLTGGKESCMVTYKTSINMAIISLGRKDGLAQLPFLTICGWLPGLIKSGDLFVGKTRKQLGLNF</sequence>
<dbReference type="GeneID" id="107413099"/>
<dbReference type="SUPFAM" id="SSF51905">
    <property type="entry name" value="FAD/NAD(P)-binding domain"/>
    <property type="match status" value="1"/>
</dbReference>
<dbReference type="InterPro" id="IPR023753">
    <property type="entry name" value="FAD/NAD-binding_dom"/>
</dbReference>
<dbReference type="PRINTS" id="PR00368">
    <property type="entry name" value="FADPNR"/>
</dbReference>
<evidence type="ECO:0000256" key="1">
    <source>
        <dbReference type="SAM" id="Phobius"/>
    </source>
</evidence>
<dbReference type="RefSeq" id="XP_015876454.3">
    <property type="nucleotide sequence ID" value="XM_016020968.4"/>
</dbReference>